<organism evidence="8">
    <name type="scientific">Pygmy goby arenavirus FL15</name>
    <dbReference type="NCBI Taxonomy" id="2813193"/>
    <lineage>
        <taxon>Viruses</taxon>
        <taxon>Riboviria</taxon>
        <taxon>Orthornavirae</taxon>
        <taxon>Negarnaviricota</taxon>
        <taxon>Polyploviricotina</taxon>
        <taxon>Bunyaviricetes</taxon>
        <taxon>Hareavirales</taxon>
        <taxon>Arenaviridae</taxon>
    </lineage>
</organism>
<evidence type="ECO:0000313" key="8">
    <source>
        <dbReference type="EMBL" id="QRV59640.1"/>
    </source>
</evidence>
<dbReference type="InterPro" id="IPR010453">
    <property type="entry name" value="RNA_pol_arenavir"/>
</dbReference>
<keyword evidence="8" id="KW-0696">RNA-directed RNA polymerase</keyword>
<dbReference type="Pfam" id="PF06317">
    <property type="entry name" value="Arena_RNA_pol"/>
    <property type="match status" value="2"/>
</dbReference>
<evidence type="ECO:0000256" key="5">
    <source>
        <dbReference type="ARBA" id="ARBA00030436"/>
    </source>
</evidence>
<evidence type="ECO:0000256" key="2">
    <source>
        <dbReference type="ARBA" id="ARBA00018602"/>
    </source>
</evidence>
<sequence length="2362" mass="270917">MQDFCRELLRDLNLLGDSWWITRDNIRRAIDGLCLDADAQLLSDLKAILQPCNETLENASLEVRESLKGFLRKHNPDKDELFRQHLEAAYSNLVELILEWNNFLESLGCKSILLDYLGSTESGLDIHELSCRLKGELTEYALLSSRGIDYKAESDKCTIGQEIEKLFSIKLPLSFYNKTPDAIHSVGKTVSVYEVGLNRNKHIKEESDRLKWSPIIEKLKKKGISLHVETITVSNINELPKLVKRTGFSALVTKISKFSTSLRFDENEFASQKFRMYHALCTEGYAVVEDQSIQDDGSGGLRRSIESADEFIKNCLGEDFELTINELASAQPEGNCLNDFITGKCSLLEGWKERRKLPEVVNHVLDDLSSGLKRILTQEFIGKNSGKTGRFFRIPLSLKDENEDILKRIEKDNAKKWNLVRKDLSPSEQRAIKYLQCLDLLLKDELSQLIFSTNDSVFITEHLLKDLDPKNPSKDSRPQRLRKYIQRAHRNLKENKPDMQLFDLDLAFKKLSVHLKEPCDLPTSKEEQELMTWLILLKEERNLCKGKRSDILRNWRRAMDNEADPSDAGQDDVDFGEKYDDRLNLNTARFNNLNVDDCIRKVIDMQVREKLQLNPEQSLPDKRPDDIMQKLGLTSDPTDILLGINNSLLSYMHRVTRLARATCNSSYSTFKESGSITTYHLVGKTIIYTNCKGNRAKECLVPTIHGYETLKLHPEKMVPVINAVNLLGLYALHLDEEGTPMTNSAMWRACRIIVNQSKRDQIHLQGMRYFAMAARSSHHRRGLENKLTNPMLDKKDAATQIECALWMVQLESLTKEVKDRKRFVNQNGDEPIRTMVQQSCMTDIYLCHAITKTAVETDSETLKCFSKFYKPKKKFEELKDKKGTLLGSKTLETWDFLKRADSNFDLPYVHRDLFLQFLNGISESYQKVYDTHKGTMRESNTSALINPKSTVSDSKRKLNCKAWKNWVVKWAELRSKTLKKWSDMGERDEKAEEKPRSLLIAENFFIEWETKLGLEPNVLRRDCCELATDILDKYPSIIDFVREKEDLLNIFAEMMEEDLSSSVDFNWFLSKLLMHSIDTENWESATNLVVQSAMMRTRAPKRDATFRKLLEHKNTRNSLKVTSRESTSLSLLKFIERQTNDSHILIADFTCTPKGTKTEDEPHYFGIAPKEQIGGSRELFVGDTVTKLKMKRTEEFAREATKTCQNSCLNSPELEDEFRNYCANTMKKDFNDSRQLFLTIDHSKWGTTQMCDLFFQVLNRLDEGKEPIKKILLDHISKHVEIPTAVIEIAVKKKFNYPFKQQVFKSTSDRLWLSIYDKYICKDKSTVQACFDMGQGILHCFSDLLGALEESFILDSCCHIVGKLHPEVGKITHKNMNTSDDCAAAIETEHPNNSAWKTTFLNCQYTLSLMLNKKISEKSTADSELMEFKSIFVEKGTEVPAKIKQEVAGMLSPCIDSLEDWTNSALNLVRECYDHGSSWEACCLVLRGCKSFVSQCFRDPLHFSKPDNKNILGSYHPKLPWLPSLRPVDLITMTNRRICLKDCMKDVEPEERAHLINKILRLFSKYDKEQDPDGFMEEFLKIGLPTTLEVTDERGDCANLEIKKPFGRDREREYRQAIQSELDSELPSNPDLKRTIKFLLANASKITDKGLKCNLMAAISQGRTNSMLSPMQKLQTIRYQGTSKSFCVRRIEDDVRSLPAVISDLKFKPSQKNVQQLILEDLVLSLSPLKGINQALISESSETQPRLPINRFVIEEPRSEVDLCAECVDFVRKQPEELKEDAEKAWQFISLRKDQRIRVDNSKTFRFNILLKLGEIPMLENCMLERVLFRPSTSDLFDMSDVQCGSYQLDGNCEVFAPIFLDSIQGRTAMDIICTAICLRSITEGPVRVSSGLIEELIEGLASITMTPKYEVEASILKEDYIDSALHIIIRNVAMNRGDILKASDLKRLRRIETYHTVQHTSDVFMNGKGIKVSCCIHGVLRQAENYCRFSLRSTYKKDIHGRNIGERKSKLYITDQTYGEIPEYVIKDYLKSVSEEWPEEKLLMYLEDIDNVSVERISLSPKTRSIMEERDIVYASDGSLMKMTICPQETLFSDKDMPYEEYGSSFSVDEKGRVNKLVVLDPIPFKPMHIQMAARISDGSVSGFLKHWCKSKMRKLGTYHSLFFGSDNSLGELTNDFEDTFRKVEILRSDVNITSQLSDSLSSSTQNVRSKVSQTILNMTSQFMTTLIADLSSLDEDIKALEVMSRSVQEEEAWDIVQLLDAKREAYSQGLKKLEDVALYAMLILSTEPLLSTIQLRTTNPCTINLKSLRPDGTFVASFLHPPKQRHTITKQGHCIRMTIQELYKVESSDQSGEQPDWDNL</sequence>
<evidence type="ECO:0000256" key="3">
    <source>
        <dbReference type="ARBA" id="ARBA00022679"/>
    </source>
</evidence>
<dbReference type="EC" id="2.7.7.48" evidence="1"/>
<evidence type="ECO:0000256" key="6">
    <source>
        <dbReference type="ARBA" id="ARBA00031012"/>
    </source>
</evidence>
<dbReference type="GO" id="GO:0039694">
    <property type="term" value="P:viral RNA genome replication"/>
    <property type="evidence" value="ECO:0007669"/>
    <property type="project" value="InterPro"/>
</dbReference>
<name>A0A894JNT1_9VIRU</name>
<protein>
    <recommendedName>
        <fullName evidence="2">RNA-directed RNA polymerase L</fullName>
        <ecNumber evidence="1">2.7.7.48</ecNumber>
    </recommendedName>
    <alternativeName>
        <fullName evidence="4">Large structural protein</fullName>
    </alternativeName>
    <alternativeName>
        <fullName evidence="6">Replicase</fullName>
    </alternativeName>
    <alternativeName>
        <fullName evidence="5">Transcriptase</fullName>
    </alternativeName>
</protein>
<evidence type="ECO:0000259" key="7">
    <source>
        <dbReference type="PROSITE" id="PS50525"/>
    </source>
</evidence>
<keyword evidence="3" id="KW-0808">Transferase</keyword>
<evidence type="ECO:0000256" key="4">
    <source>
        <dbReference type="ARBA" id="ARBA00030285"/>
    </source>
</evidence>
<feature type="domain" description="RdRp catalytic" evidence="7">
    <location>
        <begin position="1226"/>
        <end position="1416"/>
    </location>
</feature>
<keyword evidence="8" id="KW-0548">Nucleotidyltransferase</keyword>
<dbReference type="EMBL" id="MT579885">
    <property type="protein sequence ID" value="QRV59640.1"/>
    <property type="molecule type" value="Viral_cRNA"/>
</dbReference>
<proteinExistence type="predicted"/>
<reference evidence="8" key="1">
    <citation type="journal article" name="Virus Evol.">
        <title>Virome composition in marine fish revealed by meta-transcriptomics.</title>
        <authorList>
            <person name="Geoghegan J.L."/>
            <person name="Di Giallonardo F."/>
            <person name="Wille M."/>
            <person name="Ortiz-Baez A.S."/>
            <person name="Costa V.A."/>
            <person name="Ghaly T."/>
            <person name="Mifsud J.C.O."/>
            <person name="Turnbull O.M.H."/>
            <person name="Bellwood D.R."/>
            <person name="Williamson J.E."/>
            <person name="Holmes E.C."/>
        </authorList>
    </citation>
    <scope>NUCLEOTIDE SEQUENCE</scope>
    <source>
        <strain evidence="8">FL15</strain>
    </source>
</reference>
<evidence type="ECO:0000256" key="1">
    <source>
        <dbReference type="ARBA" id="ARBA00012494"/>
    </source>
</evidence>
<dbReference type="PROSITE" id="PS50525">
    <property type="entry name" value="RDRP_SSRNA_NEG_SEG"/>
    <property type="match status" value="1"/>
</dbReference>
<accession>A0A894JNT1</accession>
<dbReference type="InterPro" id="IPR007099">
    <property type="entry name" value="RNA-dir_pol_NSvirus"/>
</dbReference>
<dbReference type="GO" id="GO:0003968">
    <property type="term" value="F:RNA-directed RNA polymerase activity"/>
    <property type="evidence" value="ECO:0007669"/>
    <property type="project" value="UniProtKB-KW"/>
</dbReference>